<reference evidence="1" key="2">
    <citation type="submission" date="2025-03" db="EMBL/GenBank/DDBJ databases">
        <authorList>
            <consortium name="ELIXIR-Norway"/>
            <consortium name="Elixir Norway"/>
        </authorList>
    </citation>
    <scope>NUCLEOTIDE SEQUENCE</scope>
</reference>
<dbReference type="EMBL" id="OX596090">
    <property type="protein sequence ID" value="CAN0537385.1"/>
    <property type="molecule type" value="Genomic_DNA"/>
</dbReference>
<sequence length="57" mass="6086">CLGPCSTPPRPPSTNRKLEPNRGHHPKLGKTAETQEVASPLTTSLPTPIRGCRSQAL</sequence>
<dbReference type="Proteomes" id="UP001162501">
    <property type="component" value="Chromosome 6"/>
</dbReference>
<organism evidence="1 2">
    <name type="scientific">Rangifer tarandus platyrhynchus</name>
    <name type="common">Svalbard reindeer</name>
    <dbReference type="NCBI Taxonomy" id="3082113"/>
    <lineage>
        <taxon>Eukaryota</taxon>
        <taxon>Metazoa</taxon>
        <taxon>Chordata</taxon>
        <taxon>Craniata</taxon>
        <taxon>Vertebrata</taxon>
        <taxon>Euteleostomi</taxon>
        <taxon>Mammalia</taxon>
        <taxon>Eutheria</taxon>
        <taxon>Laurasiatheria</taxon>
        <taxon>Artiodactyla</taxon>
        <taxon>Ruminantia</taxon>
        <taxon>Pecora</taxon>
        <taxon>Cervidae</taxon>
        <taxon>Odocoileinae</taxon>
        <taxon>Rangifer</taxon>
    </lineage>
</organism>
<feature type="non-terminal residue" evidence="1">
    <location>
        <position position="57"/>
    </location>
</feature>
<evidence type="ECO:0000313" key="2">
    <source>
        <dbReference type="Proteomes" id="UP001162501"/>
    </source>
</evidence>
<protein>
    <submittedName>
        <fullName evidence="1">Uncharacterized protein</fullName>
    </submittedName>
</protein>
<name>A0AC60A2I8_RANTA</name>
<proteinExistence type="predicted"/>
<reference evidence="1" key="1">
    <citation type="submission" date="2023-05" db="EMBL/GenBank/DDBJ databases">
        <authorList>
            <consortium name="ELIXIR-Norway"/>
        </authorList>
    </citation>
    <scope>NUCLEOTIDE SEQUENCE</scope>
</reference>
<gene>
    <name evidence="1" type="ORF">MRATA1EN22A_LOCUS24907</name>
</gene>
<accession>A0AC60A2I8</accession>
<feature type="non-terminal residue" evidence="1">
    <location>
        <position position="1"/>
    </location>
</feature>
<evidence type="ECO:0000313" key="1">
    <source>
        <dbReference type="EMBL" id="CAN0537385.1"/>
    </source>
</evidence>